<dbReference type="EMBL" id="BMAW01058645">
    <property type="protein sequence ID" value="GFT17312.1"/>
    <property type="molecule type" value="Genomic_DNA"/>
</dbReference>
<evidence type="ECO:0000313" key="1">
    <source>
        <dbReference type="EMBL" id="GFT17312.1"/>
    </source>
</evidence>
<reference evidence="1" key="1">
    <citation type="submission" date="2020-08" db="EMBL/GenBank/DDBJ databases">
        <title>Multicomponent nature underlies the extraordinary mechanical properties of spider dragline silk.</title>
        <authorList>
            <person name="Kono N."/>
            <person name="Nakamura H."/>
            <person name="Mori M."/>
            <person name="Yoshida Y."/>
            <person name="Ohtoshi R."/>
            <person name="Malay A.D."/>
            <person name="Moran D.A.P."/>
            <person name="Tomita M."/>
            <person name="Numata K."/>
            <person name="Arakawa K."/>
        </authorList>
    </citation>
    <scope>NUCLEOTIDE SEQUENCE</scope>
</reference>
<dbReference type="AlphaFoldDB" id="A0A8X6NJE6"/>
<comment type="caution">
    <text evidence="1">The sequence shown here is derived from an EMBL/GenBank/DDBJ whole genome shotgun (WGS) entry which is preliminary data.</text>
</comment>
<sequence length="120" mass="13730">MLNGLQSPTLAFPCLFIELPVSSEARMTECYRRCSWKVKLMKQAVNVCLTSVSGRSNRKKKTLSLALCFWQAPPLEDTTGNLSSQQDQYNNRFLQWWDAVTMVGTPYATSLHGYEILDFR</sequence>
<proteinExistence type="predicted"/>
<evidence type="ECO:0000313" key="2">
    <source>
        <dbReference type="Proteomes" id="UP000887013"/>
    </source>
</evidence>
<accession>A0A8X6NJE6</accession>
<name>A0A8X6NJE6_NEPPI</name>
<dbReference type="Proteomes" id="UP000887013">
    <property type="component" value="Unassembled WGS sequence"/>
</dbReference>
<keyword evidence="2" id="KW-1185">Reference proteome</keyword>
<organism evidence="1 2">
    <name type="scientific">Nephila pilipes</name>
    <name type="common">Giant wood spider</name>
    <name type="synonym">Nephila maculata</name>
    <dbReference type="NCBI Taxonomy" id="299642"/>
    <lineage>
        <taxon>Eukaryota</taxon>
        <taxon>Metazoa</taxon>
        <taxon>Ecdysozoa</taxon>
        <taxon>Arthropoda</taxon>
        <taxon>Chelicerata</taxon>
        <taxon>Arachnida</taxon>
        <taxon>Araneae</taxon>
        <taxon>Araneomorphae</taxon>
        <taxon>Entelegynae</taxon>
        <taxon>Araneoidea</taxon>
        <taxon>Nephilidae</taxon>
        <taxon>Nephila</taxon>
    </lineage>
</organism>
<gene>
    <name evidence="1" type="ORF">NPIL_268661</name>
</gene>
<protein>
    <submittedName>
        <fullName evidence="1">Uncharacterized protein</fullName>
    </submittedName>
</protein>